<organism evidence="2 3">
    <name type="scientific">Methylobacterium mesophilicum SR1.6/6</name>
    <dbReference type="NCBI Taxonomy" id="908290"/>
    <lineage>
        <taxon>Bacteria</taxon>
        <taxon>Pseudomonadati</taxon>
        <taxon>Pseudomonadota</taxon>
        <taxon>Alphaproteobacteria</taxon>
        <taxon>Hyphomicrobiales</taxon>
        <taxon>Methylobacteriaceae</taxon>
        <taxon>Methylobacterium</taxon>
    </lineage>
</organism>
<proteinExistence type="predicted"/>
<evidence type="ECO:0000256" key="1">
    <source>
        <dbReference type="SAM" id="MobiDB-lite"/>
    </source>
</evidence>
<dbReference type="KEGG" id="mmes:MMSR116_05660"/>
<accession>A0A6B9FH79</accession>
<feature type="region of interest" description="Disordered" evidence="1">
    <location>
        <begin position="41"/>
        <end position="84"/>
    </location>
</feature>
<dbReference type="AlphaFoldDB" id="A0A6B9FH79"/>
<evidence type="ECO:0000313" key="2">
    <source>
        <dbReference type="EMBL" id="QGY01442.1"/>
    </source>
</evidence>
<sequence length="84" mass="9525">MAERRHRADPARALRFHPIDRSQPSALIRFGWARDYCEGFGRPHGSRGRGADKKGHSRRSGPKSWEETPLGGLQNHDAIVIPRE</sequence>
<dbReference type="Proteomes" id="UP000012488">
    <property type="component" value="Chromosome"/>
</dbReference>
<gene>
    <name evidence="2" type="ORF">MMSR116_05660</name>
</gene>
<reference evidence="2 3" key="1">
    <citation type="journal article" date="2012" name="Genet. Mol. Biol.">
        <title>Analysis of 16S rRNA and mxaF genes revealing insights into Methylobacterium niche-specific plant association.</title>
        <authorList>
            <person name="Dourado M.N."/>
            <person name="Andreote F.D."/>
            <person name="Dini-Andreote F."/>
            <person name="Conti R."/>
            <person name="Araujo J.M."/>
            <person name="Araujo W.L."/>
        </authorList>
    </citation>
    <scope>NUCLEOTIDE SEQUENCE [LARGE SCALE GENOMIC DNA]</scope>
    <source>
        <strain evidence="2 3">SR1.6/6</strain>
    </source>
</reference>
<evidence type="ECO:0000313" key="3">
    <source>
        <dbReference type="Proteomes" id="UP000012488"/>
    </source>
</evidence>
<reference evidence="2 3" key="2">
    <citation type="journal article" date="2013" name="Genome Announc.">
        <title>Draft Genome Sequence of Methylobacterium mesophilicum Strain SR1.6/6, Isolated from Citrus sinensis.</title>
        <authorList>
            <person name="Marinho Almeida D."/>
            <person name="Dini-Andreote F."/>
            <person name="Camargo Neves A.A."/>
            <person name="Juca Ramos R.T."/>
            <person name="Andreote F.D."/>
            <person name="Carneiro A.R."/>
            <person name="Oliveira de Souza Lima A."/>
            <person name="Caracciolo Gomes de Sa P.H."/>
            <person name="Ribeiro Barbosa M.S."/>
            <person name="Araujo W.L."/>
            <person name="Silva A."/>
        </authorList>
    </citation>
    <scope>NUCLEOTIDE SEQUENCE [LARGE SCALE GENOMIC DNA]</scope>
    <source>
        <strain evidence="2 3">SR1.6/6</strain>
    </source>
</reference>
<protein>
    <submittedName>
        <fullName evidence="2">Uncharacterized protein</fullName>
    </submittedName>
</protein>
<name>A0A6B9FH79_9HYPH</name>
<dbReference type="EMBL" id="CP043538">
    <property type="protein sequence ID" value="QGY01442.1"/>
    <property type="molecule type" value="Genomic_DNA"/>
</dbReference>